<dbReference type="Proteomes" id="UP000634136">
    <property type="component" value="Unassembled WGS sequence"/>
</dbReference>
<comment type="caution">
    <text evidence="1">The sequence shown here is derived from an EMBL/GenBank/DDBJ whole genome shotgun (WGS) entry which is preliminary data.</text>
</comment>
<proteinExistence type="predicted"/>
<keyword evidence="2" id="KW-1185">Reference proteome</keyword>
<gene>
    <name evidence="1" type="ORF">G2W53_025098</name>
</gene>
<dbReference type="AlphaFoldDB" id="A0A834TCG0"/>
<evidence type="ECO:0000313" key="2">
    <source>
        <dbReference type="Proteomes" id="UP000634136"/>
    </source>
</evidence>
<protein>
    <submittedName>
        <fullName evidence="1">Uncharacterized protein</fullName>
    </submittedName>
</protein>
<organism evidence="1 2">
    <name type="scientific">Senna tora</name>
    <dbReference type="NCBI Taxonomy" id="362788"/>
    <lineage>
        <taxon>Eukaryota</taxon>
        <taxon>Viridiplantae</taxon>
        <taxon>Streptophyta</taxon>
        <taxon>Embryophyta</taxon>
        <taxon>Tracheophyta</taxon>
        <taxon>Spermatophyta</taxon>
        <taxon>Magnoliopsida</taxon>
        <taxon>eudicotyledons</taxon>
        <taxon>Gunneridae</taxon>
        <taxon>Pentapetalae</taxon>
        <taxon>rosids</taxon>
        <taxon>fabids</taxon>
        <taxon>Fabales</taxon>
        <taxon>Fabaceae</taxon>
        <taxon>Caesalpinioideae</taxon>
        <taxon>Cassia clade</taxon>
        <taxon>Senna</taxon>
    </lineage>
</organism>
<evidence type="ECO:0000313" key="1">
    <source>
        <dbReference type="EMBL" id="KAF7819643.1"/>
    </source>
</evidence>
<sequence length="64" mass="7373">MAESPTRVCNLHNVGEDDLIINFLILGKKEVTFLALRLRYTNCNIRITPSISFEDYKNLSVLMK</sequence>
<reference evidence="1" key="1">
    <citation type="submission" date="2020-09" db="EMBL/GenBank/DDBJ databases">
        <title>Genome-Enabled Discovery of Anthraquinone Biosynthesis in Senna tora.</title>
        <authorList>
            <person name="Kang S.-H."/>
            <person name="Pandey R.P."/>
            <person name="Lee C.-M."/>
            <person name="Sim J.-S."/>
            <person name="Jeong J.-T."/>
            <person name="Choi B.-S."/>
            <person name="Jung M."/>
            <person name="Ginzburg D."/>
            <person name="Zhao K."/>
            <person name="Won S.Y."/>
            <person name="Oh T.-J."/>
            <person name="Yu Y."/>
            <person name="Kim N.-H."/>
            <person name="Lee O.R."/>
            <person name="Lee T.-H."/>
            <person name="Bashyal P."/>
            <person name="Kim T.-S."/>
            <person name="Lee W.-H."/>
            <person name="Kawkins C."/>
            <person name="Kim C.-K."/>
            <person name="Kim J.S."/>
            <person name="Ahn B.O."/>
            <person name="Rhee S.Y."/>
            <person name="Sohng J.K."/>
        </authorList>
    </citation>
    <scope>NUCLEOTIDE SEQUENCE</scope>
    <source>
        <tissue evidence="1">Leaf</tissue>
    </source>
</reference>
<accession>A0A834TCG0</accession>
<name>A0A834TCG0_9FABA</name>
<dbReference type="EMBL" id="JAAIUW010000008">
    <property type="protein sequence ID" value="KAF7819643.1"/>
    <property type="molecule type" value="Genomic_DNA"/>
</dbReference>